<dbReference type="PANTHER" id="PTHR42085">
    <property type="entry name" value="F-BOX DOMAIN-CONTAINING PROTEIN"/>
    <property type="match status" value="1"/>
</dbReference>
<dbReference type="Proteomes" id="UP001345691">
    <property type="component" value="Unassembled WGS sequence"/>
</dbReference>
<evidence type="ECO:0000313" key="2">
    <source>
        <dbReference type="EMBL" id="KAK5068863.1"/>
    </source>
</evidence>
<feature type="region of interest" description="Disordered" evidence="1">
    <location>
        <begin position="303"/>
        <end position="347"/>
    </location>
</feature>
<accession>A0ABR0JS93</accession>
<proteinExistence type="predicted"/>
<feature type="compositionally biased region" description="Acidic residues" evidence="1">
    <location>
        <begin position="309"/>
        <end position="347"/>
    </location>
</feature>
<name>A0ABR0JS93_9EURO</name>
<evidence type="ECO:0000256" key="1">
    <source>
        <dbReference type="SAM" id="MobiDB-lite"/>
    </source>
</evidence>
<keyword evidence="3" id="KW-1185">Reference proteome</keyword>
<dbReference type="PANTHER" id="PTHR42085:SF1">
    <property type="entry name" value="F-BOX DOMAIN-CONTAINING PROTEIN"/>
    <property type="match status" value="1"/>
</dbReference>
<comment type="caution">
    <text evidence="2">The sequence shown here is derived from an EMBL/GenBank/DDBJ whole genome shotgun (WGS) entry which is preliminary data.</text>
</comment>
<gene>
    <name evidence="2" type="ORF">LTR69_000984</name>
</gene>
<reference evidence="2 3" key="1">
    <citation type="submission" date="2023-08" db="EMBL/GenBank/DDBJ databases">
        <title>Black Yeasts Isolated from many extreme environments.</title>
        <authorList>
            <person name="Coleine C."/>
            <person name="Stajich J.E."/>
            <person name="Selbmann L."/>
        </authorList>
    </citation>
    <scope>NUCLEOTIDE SEQUENCE [LARGE SCALE GENOMIC DNA]</scope>
    <source>
        <strain evidence="2 3">CCFEE 6328</strain>
    </source>
</reference>
<organism evidence="2 3">
    <name type="scientific">Exophiala sideris</name>
    <dbReference type="NCBI Taxonomy" id="1016849"/>
    <lineage>
        <taxon>Eukaryota</taxon>
        <taxon>Fungi</taxon>
        <taxon>Dikarya</taxon>
        <taxon>Ascomycota</taxon>
        <taxon>Pezizomycotina</taxon>
        <taxon>Eurotiomycetes</taxon>
        <taxon>Chaetothyriomycetidae</taxon>
        <taxon>Chaetothyriales</taxon>
        <taxon>Herpotrichiellaceae</taxon>
        <taxon>Exophiala</taxon>
    </lineage>
</organism>
<evidence type="ECO:0000313" key="3">
    <source>
        <dbReference type="Proteomes" id="UP001345691"/>
    </source>
</evidence>
<protein>
    <recommendedName>
        <fullName evidence="4">F-box domain-containing protein</fullName>
    </recommendedName>
</protein>
<evidence type="ECO:0008006" key="4">
    <source>
        <dbReference type="Google" id="ProtNLM"/>
    </source>
</evidence>
<sequence>MSLSMPTSTALAPPLPKSPRSFLDLPQEVRIMIYHHLFDDSHLRLVLPPKRDTFDPYWYSVPRDYTNRPDDDGKWRRRWGSNILFASKTCLAEGIAIFLQAAKFTFPAGQDPWREHGTLQGITRRELPMISSLELSVNRIEREPWHLPNTDCWGGLTELVIDYQNLKTDIDFKLWLVDLPLPLHMRHRWVKLGHRSFFEVMKKAAARNAKATFEIKFSLLCTDMWVKIGAELLTQTIWATNTLGTETIIKKRHEPRLLRNLLEEWSAAEEAAVREAERAAKLAAERLAAEIAVMDAEIAAMEAEHDDRADEENADDDTEENEDETDDEVEEETEDDESMDDESDDDIIQVTTYFYF</sequence>
<dbReference type="InterPro" id="IPR038883">
    <property type="entry name" value="AN11006-like"/>
</dbReference>
<dbReference type="EMBL" id="JAVRRF010000001">
    <property type="protein sequence ID" value="KAK5068863.1"/>
    <property type="molecule type" value="Genomic_DNA"/>
</dbReference>